<sequence length="212" mass="23087">MYIFSAYGFFLGLVLVPEVRAMDMSGSSSSSSSETMTMMIPYLHFTGGDYLFFNTVAPTSKGAIAGACIVLAVLAILERAVAGARGIFASYALNRALLRREEPSERFTATQEEVSRAGKAVEIEDSTTTTASSRASPALNTQPLPTQRRRSMVPFLWSYELIRGGLFIVQSFFVYAIMLAIMSFNAAYIISIIVGTSIGEILFGRFAVEQAH</sequence>
<comment type="similarity">
    <text evidence="5">Belongs to the copper transporter (Ctr) (TC 1.A.56) family. SLC31A subfamily.</text>
</comment>
<name>A0A8H3GF73_9AGAM</name>
<feature type="region of interest" description="Disordered" evidence="6">
    <location>
        <begin position="118"/>
        <end position="143"/>
    </location>
</feature>
<dbReference type="EMBL" id="CAJMXA010000913">
    <property type="protein sequence ID" value="CAE6446477.1"/>
    <property type="molecule type" value="Genomic_DNA"/>
</dbReference>
<protein>
    <recommendedName>
        <fullName evidence="5">Copper transport protein</fullName>
    </recommendedName>
</protein>
<keyword evidence="3 5" id="KW-1133">Transmembrane helix</keyword>
<keyword evidence="5" id="KW-0406">Ion transport</keyword>
<dbReference type="GO" id="GO:0005886">
    <property type="term" value="C:plasma membrane"/>
    <property type="evidence" value="ECO:0007669"/>
    <property type="project" value="TreeGrafter"/>
</dbReference>
<dbReference type="PANTHER" id="PTHR12483:SF27">
    <property type="entry name" value="COPPER TRANSPORT PROTEIN CTR1"/>
    <property type="match status" value="1"/>
</dbReference>
<comment type="subcellular location">
    <subcellularLocation>
        <location evidence="1 5">Membrane</location>
        <topology evidence="1 5">Multi-pass membrane protein</topology>
    </subcellularLocation>
</comment>
<dbReference type="AlphaFoldDB" id="A0A8H3GF73"/>
<evidence type="ECO:0000256" key="1">
    <source>
        <dbReference type="ARBA" id="ARBA00004141"/>
    </source>
</evidence>
<comment type="caution">
    <text evidence="8">The sequence shown here is derived from an EMBL/GenBank/DDBJ whole genome shotgun (WGS) entry which is preliminary data.</text>
</comment>
<dbReference type="Proteomes" id="UP000663853">
    <property type="component" value="Unassembled WGS sequence"/>
</dbReference>
<reference evidence="8" key="1">
    <citation type="submission" date="2021-01" db="EMBL/GenBank/DDBJ databases">
        <authorList>
            <person name="Kaushik A."/>
        </authorList>
    </citation>
    <scope>NUCLEOTIDE SEQUENCE</scope>
    <source>
        <strain evidence="8">AG6-10EEA</strain>
    </source>
</reference>
<evidence type="ECO:0000256" key="5">
    <source>
        <dbReference type="RuleBase" id="RU367022"/>
    </source>
</evidence>
<evidence type="ECO:0000256" key="7">
    <source>
        <dbReference type="SAM" id="SignalP"/>
    </source>
</evidence>
<proteinExistence type="inferred from homology"/>
<dbReference type="PANTHER" id="PTHR12483">
    <property type="entry name" value="SOLUTE CARRIER FAMILY 31 COPPER TRANSPORTERS"/>
    <property type="match status" value="1"/>
</dbReference>
<evidence type="ECO:0000256" key="2">
    <source>
        <dbReference type="ARBA" id="ARBA00022692"/>
    </source>
</evidence>
<keyword evidence="7" id="KW-0732">Signal</keyword>
<keyword evidence="5" id="KW-0187">Copper transport</keyword>
<keyword evidence="5" id="KW-0186">Copper</keyword>
<feature type="transmembrane region" description="Helical" evidence="5">
    <location>
        <begin position="187"/>
        <end position="208"/>
    </location>
</feature>
<evidence type="ECO:0000256" key="3">
    <source>
        <dbReference type="ARBA" id="ARBA00022989"/>
    </source>
</evidence>
<feature type="compositionally biased region" description="Low complexity" evidence="6">
    <location>
        <begin position="126"/>
        <end position="136"/>
    </location>
</feature>
<keyword evidence="5" id="KW-0813">Transport</keyword>
<feature type="transmembrane region" description="Helical" evidence="5">
    <location>
        <begin position="156"/>
        <end position="181"/>
    </location>
</feature>
<dbReference type="GO" id="GO:0005375">
    <property type="term" value="F:copper ion transmembrane transporter activity"/>
    <property type="evidence" value="ECO:0007669"/>
    <property type="project" value="UniProtKB-UniRule"/>
</dbReference>
<dbReference type="InterPro" id="IPR007274">
    <property type="entry name" value="Cop_transporter"/>
</dbReference>
<evidence type="ECO:0000256" key="6">
    <source>
        <dbReference type="SAM" id="MobiDB-lite"/>
    </source>
</evidence>
<gene>
    <name evidence="8" type="ORF">RDB_LOCUS43236</name>
</gene>
<feature type="signal peptide" evidence="7">
    <location>
        <begin position="1"/>
        <end position="21"/>
    </location>
</feature>
<evidence type="ECO:0000256" key="4">
    <source>
        <dbReference type="ARBA" id="ARBA00023136"/>
    </source>
</evidence>
<organism evidence="8 9">
    <name type="scientific">Rhizoctonia solani</name>
    <dbReference type="NCBI Taxonomy" id="456999"/>
    <lineage>
        <taxon>Eukaryota</taxon>
        <taxon>Fungi</taxon>
        <taxon>Dikarya</taxon>
        <taxon>Basidiomycota</taxon>
        <taxon>Agaricomycotina</taxon>
        <taxon>Agaricomycetes</taxon>
        <taxon>Cantharellales</taxon>
        <taxon>Ceratobasidiaceae</taxon>
        <taxon>Rhizoctonia</taxon>
    </lineage>
</organism>
<evidence type="ECO:0000313" key="8">
    <source>
        <dbReference type="EMBL" id="CAE6446477.1"/>
    </source>
</evidence>
<keyword evidence="4 5" id="KW-0472">Membrane</keyword>
<evidence type="ECO:0000313" key="9">
    <source>
        <dbReference type="Proteomes" id="UP000663853"/>
    </source>
</evidence>
<dbReference type="Pfam" id="PF04145">
    <property type="entry name" value="Ctr"/>
    <property type="match status" value="1"/>
</dbReference>
<keyword evidence="2 5" id="KW-0812">Transmembrane</keyword>
<accession>A0A8H3GF73</accession>
<feature type="chain" id="PRO_5034524872" description="Copper transport protein" evidence="7">
    <location>
        <begin position="22"/>
        <end position="212"/>
    </location>
</feature>
<feature type="transmembrane region" description="Helical" evidence="5">
    <location>
        <begin position="57"/>
        <end position="77"/>
    </location>
</feature>